<accession>A0AAP0EW72</accession>
<keyword evidence="3" id="KW-1185">Reference proteome</keyword>
<feature type="region of interest" description="Disordered" evidence="1">
    <location>
        <begin position="73"/>
        <end position="97"/>
    </location>
</feature>
<evidence type="ECO:0000313" key="3">
    <source>
        <dbReference type="Proteomes" id="UP001419268"/>
    </source>
</evidence>
<dbReference type="AlphaFoldDB" id="A0AAP0EW72"/>
<proteinExistence type="predicted"/>
<protein>
    <submittedName>
        <fullName evidence="2">Uncharacterized protein</fullName>
    </submittedName>
</protein>
<name>A0AAP0EW72_9MAGN</name>
<evidence type="ECO:0000256" key="1">
    <source>
        <dbReference type="SAM" id="MobiDB-lite"/>
    </source>
</evidence>
<comment type="caution">
    <text evidence="2">The sequence shown here is derived from an EMBL/GenBank/DDBJ whole genome shotgun (WGS) entry which is preliminary data.</text>
</comment>
<organism evidence="2 3">
    <name type="scientific">Stephania cephalantha</name>
    <dbReference type="NCBI Taxonomy" id="152367"/>
    <lineage>
        <taxon>Eukaryota</taxon>
        <taxon>Viridiplantae</taxon>
        <taxon>Streptophyta</taxon>
        <taxon>Embryophyta</taxon>
        <taxon>Tracheophyta</taxon>
        <taxon>Spermatophyta</taxon>
        <taxon>Magnoliopsida</taxon>
        <taxon>Ranunculales</taxon>
        <taxon>Menispermaceae</taxon>
        <taxon>Menispermoideae</taxon>
        <taxon>Cissampelideae</taxon>
        <taxon>Stephania</taxon>
    </lineage>
</organism>
<evidence type="ECO:0000313" key="2">
    <source>
        <dbReference type="EMBL" id="KAK9100534.1"/>
    </source>
</evidence>
<feature type="compositionally biased region" description="Basic and acidic residues" evidence="1">
    <location>
        <begin position="7"/>
        <end position="34"/>
    </location>
</feature>
<feature type="region of interest" description="Disordered" evidence="1">
    <location>
        <begin position="1"/>
        <end position="59"/>
    </location>
</feature>
<feature type="compositionally biased region" description="Basic residues" evidence="1">
    <location>
        <begin position="88"/>
        <end position="97"/>
    </location>
</feature>
<sequence length="97" mass="10717">MRKKNRGEREEEGDHREGEKMVEIGEEKRSEARDSGGSQRKHRRTTAGAAPAIGRGRDRLEIDAETRAALELVPARGPAADDGGAGRQWRRSRRAAA</sequence>
<dbReference type="Proteomes" id="UP001419268">
    <property type="component" value="Unassembled WGS sequence"/>
</dbReference>
<dbReference type="EMBL" id="JBBNAG010000010">
    <property type="protein sequence ID" value="KAK9100534.1"/>
    <property type="molecule type" value="Genomic_DNA"/>
</dbReference>
<gene>
    <name evidence="2" type="ORF">Scep_023964</name>
</gene>
<reference evidence="2 3" key="1">
    <citation type="submission" date="2024-01" db="EMBL/GenBank/DDBJ databases">
        <title>Genome assemblies of Stephania.</title>
        <authorList>
            <person name="Yang L."/>
        </authorList>
    </citation>
    <scope>NUCLEOTIDE SEQUENCE [LARGE SCALE GENOMIC DNA]</scope>
    <source>
        <strain evidence="2">JXDWG</strain>
        <tissue evidence="2">Leaf</tissue>
    </source>
</reference>